<keyword evidence="8" id="KW-0539">Nucleus</keyword>
<name>A0AA88E0N7_FICCA</name>
<evidence type="ECO:0000256" key="4">
    <source>
        <dbReference type="ARBA" id="ARBA00012950"/>
    </source>
</evidence>
<dbReference type="InterPro" id="IPR000182">
    <property type="entry name" value="GNAT_dom"/>
</dbReference>
<comment type="catalytic activity">
    <reaction evidence="10">
        <text>N-terminal L-seryl-[histone H2A] + acetyl-CoA = N-terminal N(alpha)-acetyl-L-seryl-[histone H2A] + CoA + H(+)</text>
        <dbReference type="Rhea" id="RHEA:50600"/>
        <dbReference type="Rhea" id="RHEA-COMP:12742"/>
        <dbReference type="Rhea" id="RHEA-COMP:12744"/>
        <dbReference type="ChEBI" id="CHEBI:15378"/>
        <dbReference type="ChEBI" id="CHEBI:57287"/>
        <dbReference type="ChEBI" id="CHEBI:57288"/>
        <dbReference type="ChEBI" id="CHEBI:64738"/>
        <dbReference type="ChEBI" id="CHEBI:83690"/>
        <dbReference type="EC" id="2.3.1.257"/>
    </reaction>
</comment>
<comment type="caution">
    <text evidence="13">The sequence shown here is derived from an EMBL/GenBank/DDBJ whole genome shotgun (WGS) entry which is preliminary data.</text>
</comment>
<dbReference type="EMBL" id="BTGU01000236">
    <property type="protein sequence ID" value="GMN65453.1"/>
    <property type="molecule type" value="Genomic_DNA"/>
</dbReference>
<evidence type="ECO:0000256" key="1">
    <source>
        <dbReference type="ARBA" id="ARBA00004123"/>
    </source>
</evidence>
<dbReference type="GO" id="GO:0005634">
    <property type="term" value="C:nucleus"/>
    <property type="evidence" value="ECO:0007669"/>
    <property type="project" value="UniProtKB-SubCell"/>
</dbReference>
<evidence type="ECO:0000256" key="9">
    <source>
        <dbReference type="ARBA" id="ARBA00023315"/>
    </source>
</evidence>
<keyword evidence="14" id="KW-1185">Reference proteome</keyword>
<dbReference type="EC" id="2.3.1.257" evidence="4"/>
<dbReference type="GO" id="GO:0005737">
    <property type="term" value="C:cytoplasm"/>
    <property type="evidence" value="ECO:0007669"/>
    <property type="project" value="UniProtKB-SubCell"/>
</dbReference>
<comment type="catalytic activity">
    <reaction evidence="11">
        <text>N-terminal L-seryl-[histone H4] + acetyl-CoA = N-terminal N(alpha)-acetyl-L-seryl-[histone H4] + CoA + H(+)</text>
        <dbReference type="Rhea" id="RHEA:50596"/>
        <dbReference type="Rhea" id="RHEA-COMP:12740"/>
        <dbReference type="Rhea" id="RHEA-COMP:12743"/>
        <dbReference type="ChEBI" id="CHEBI:15378"/>
        <dbReference type="ChEBI" id="CHEBI:57287"/>
        <dbReference type="ChEBI" id="CHEBI:57288"/>
        <dbReference type="ChEBI" id="CHEBI:64738"/>
        <dbReference type="ChEBI" id="CHEBI:83690"/>
        <dbReference type="EC" id="2.3.1.257"/>
    </reaction>
</comment>
<dbReference type="GO" id="GO:0043998">
    <property type="term" value="F:histone H2A acetyltransferase activity"/>
    <property type="evidence" value="ECO:0007669"/>
    <property type="project" value="InterPro"/>
</dbReference>
<evidence type="ECO:0000256" key="10">
    <source>
        <dbReference type="ARBA" id="ARBA00047821"/>
    </source>
</evidence>
<evidence type="ECO:0000313" key="14">
    <source>
        <dbReference type="Proteomes" id="UP001187192"/>
    </source>
</evidence>
<dbReference type="GO" id="GO:1990189">
    <property type="term" value="F:protein N-terminal-serine acetyltransferase activity"/>
    <property type="evidence" value="ECO:0007669"/>
    <property type="project" value="UniProtKB-EC"/>
</dbReference>
<organism evidence="13 14">
    <name type="scientific">Ficus carica</name>
    <name type="common">Common fig</name>
    <dbReference type="NCBI Taxonomy" id="3494"/>
    <lineage>
        <taxon>Eukaryota</taxon>
        <taxon>Viridiplantae</taxon>
        <taxon>Streptophyta</taxon>
        <taxon>Embryophyta</taxon>
        <taxon>Tracheophyta</taxon>
        <taxon>Spermatophyta</taxon>
        <taxon>Magnoliopsida</taxon>
        <taxon>eudicotyledons</taxon>
        <taxon>Gunneridae</taxon>
        <taxon>Pentapetalae</taxon>
        <taxon>rosids</taxon>
        <taxon>fabids</taxon>
        <taxon>Rosales</taxon>
        <taxon>Moraceae</taxon>
        <taxon>Ficeae</taxon>
        <taxon>Ficus</taxon>
    </lineage>
</organism>
<keyword evidence="9" id="KW-0012">Acyltransferase</keyword>
<evidence type="ECO:0000256" key="2">
    <source>
        <dbReference type="ARBA" id="ARBA00004496"/>
    </source>
</evidence>
<dbReference type="InterPro" id="IPR039949">
    <property type="entry name" value="NAA40"/>
</dbReference>
<feature type="domain" description="N-acetyltransferase" evidence="12">
    <location>
        <begin position="194"/>
        <end position="276"/>
    </location>
</feature>
<comment type="subcellular location">
    <subcellularLocation>
        <location evidence="2">Cytoplasm</location>
    </subcellularLocation>
    <subcellularLocation>
        <location evidence="1">Nucleus</location>
    </subcellularLocation>
</comment>
<evidence type="ECO:0000256" key="3">
    <source>
        <dbReference type="ARBA" id="ARBA00008870"/>
    </source>
</evidence>
<dbReference type="AlphaFoldDB" id="A0AA88E0N7"/>
<accession>A0AA88E0N7</accession>
<evidence type="ECO:0000256" key="6">
    <source>
        <dbReference type="ARBA" id="ARBA00022490"/>
    </source>
</evidence>
<protein>
    <recommendedName>
        <fullName evidence="5">N-alpha-acetyltransferase 40</fullName>
        <ecNumber evidence="4">2.3.1.257</ecNumber>
    </recommendedName>
</protein>
<dbReference type="CDD" id="cd04301">
    <property type="entry name" value="NAT_SF"/>
    <property type="match status" value="1"/>
</dbReference>
<evidence type="ECO:0000256" key="8">
    <source>
        <dbReference type="ARBA" id="ARBA00023242"/>
    </source>
</evidence>
<evidence type="ECO:0000259" key="12">
    <source>
        <dbReference type="Pfam" id="PF00583"/>
    </source>
</evidence>
<keyword evidence="6" id="KW-0963">Cytoplasm</keyword>
<evidence type="ECO:0000313" key="13">
    <source>
        <dbReference type="EMBL" id="GMN65453.1"/>
    </source>
</evidence>
<reference evidence="13" key="1">
    <citation type="submission" date="2023-07" db="EMBL/GenBank/DDBJ databases">
        <title>draft genome sequence of fig (Ficus carica).</title>
        <authorList>
            <person name="Takahashi T."/>
            <person name="Nishimura K."/>
        </authorList>
    </citation>
    <scope>NUCLEOTIDE SEQUENCE</scope>
</reference>
<comment type="similarity">
    <text evidence="3">Belongs to the acetyltransferase family. NAA40 subfamily.</text>
</comment>
<sequence length="327" mass="36949">MDMMETCGTTVSDYKAWRGKKIAASDIGGASDPSFEMLPTSKRRRVSRKEILEKKKAIDAVIKAALAEKDPLSSLPAFCCYHHDVWRPNSMSHVCYDIQSVWRPNSFLDFSACLGSGHGDELSHSVKKYIQNLLKINMEGPYGSEWPVEEKIKRREMVAGEARYVFAYEAFNANACESSTTSEVERGFTNCPADRGPLVGFVHYRFVIEEELPVLYVYELQLESRVQGKGLGKFLMQLIELIAQKALIEQFHLLQNHMTAVLLTVQKANLGAINFYMSKMRYVVSTTSPSRVDSSNQKSYEILCKTFDREASAIFTDENVGSEFLNL</sequence>
<dbReference type="Proteomes" id="UP001187192">
    <property type="component" value="Unassembled WGS sequence"/>
</dbReference>
<dbReference type="SUPFAM" id="SSF55729">
    <property type="entry name" value="Acyl-CoA N-acyltransferases (Nat)"/>
    <property type="match status" value="1"/>
</dbReference>
<keyword evidence="7" id="KW-0808">Transferase</keyword>
<dbReference type="Pfam" id="PF00583">
    <property type="entry name" value="Acetyltransf_1"/>
    <property type="match status" value="1"/>
</dbReference>
<dbReference type="GO" id="GO:0010485">
    <property type="term" value="F:histone H4 acetyltransferase activity"/>
    <property type="evidence" value="ECO:0007669"/>
    <property type="project" value="InterPro"/>
</dbReference>
<proteinExistence type="inferred from homology"/>
<dbReference type="PANTHER" id="PTHR20531:SF1">
    <property type="entry name" value="N-ALPHA-ACETYLTRANSFERASE 40"/>
    <property type="match status" value="1"/>
</dbReference>
<dbReference type="PANTHER" id="PTHR20531">
    <property type="entry name" value="N-ALPHA-ACETYLTRANSFERASE 40"/>
    <property type="match status" value="1"/>
</dbReference>
<dbReference type="InterPro" id="IPR016181">
    <property type="entry name" value="Acyl_CoA_acyltransferase"/>
</dbReference>
<dbReference type="Gene3D" id="3.40.630.30">
    <property type="match status" value="1"/>
</dbReference>
<evidence type="ECO:0000256" key="5">
    <source>
        <dbReference type="ARBA" id="ARBA00015043"/>
    </source>
</evidence>
<evidence type="ECO:0000256" key="11">
    <source>
        <dbReference type="ARBA" id="ARBA00049524"/>
    </source>
</evidence>
<evidence type="ECO:0000256" key="7">
    <source>
        <dbReference type="ARBA" id="ARBA00022679"/>
    </source>
</evidence>
<gene>
    <name evidence="13" type="ORF">TIFTF001_034520</name>
</gene>